<reference evidence="2 3" key="1">
    <citation type="journal article" date="2018" name="J. Microbiol.">
        <title>Aestuariibaculum marinum sp. nov., a marine bacterium isolated from seawater in South Korea.</title>
        <authorList>
            <person name="Choi J."/>
            <person name="Lee D."/>
            <person name="Jang J.H."/>
            <person name="Cha S."/>
            <person name="Seo T."/>
        </authorList>
    </citation>
    <scope>NUCLEOTIDE SEQUENCE [LARGE SCALE GENOMIC DNA]</scope>
    <source>
        <strain evidence="2 3">IP7</strain>
    </source>
</reference>
<protein>
    <submittedName>
        <fullName evidence="2">YceI family protein</fullName>
    </submittedName>
</protein>
<sequence length="194" mass="21131">MSKFRKLGVKMLGLAVILFVGLGQVQAQEYNLVNKESSLKVYGTSSLHDWHIDAENQSGKINFSSTEAGTIDQLTLNIVTESLKSGKSGMDKNTYKALNSSKHKSITFKLTKVNTVTDKGSGVFEVKAQGDLTIAGTTKNVPMNFKVTINGSKITLDGEKTFKMTDFKVDPPTAMFGTITTGDEVTVKYSTIFK</sequence>
<dbReference type="InterPro" id="IPR007372">
    <property type="entry name" value="Lipid/polyisoprenoid-bd_YceI"/>
</dbReference>
<keyword evidence="3" id="KW-1185">Reference proteome</keyword>
<dbReference type="EMBL" id="JACVXD010000011">
    <property type="protein sequence ID" value="MBD0825200.1"/>
    <property type="molecule type" value="Genomic_DNA"/>
</dbReference>
<evidence type="ECO:0000313" key="2">
    <source>
        <dbReference type="EMBL" id="MBD0825200.1"/>
    </source>
</evidence>
<dbReference type="InterPro" id="IPR036761">
    <property type="entry name" value="TTHA0802/YceI-like_sf"/>
</dbReference>
<dbReference type="AlphaFoldDB" id="A0A8J6PX31"/>
<dbReference type="SUPFAM" id="SSF101874">
    <property type="entry name" value="YceI-like"/>
    <property type="match status" value="1"/>
</dbReference>
<dbReference type="Gene3D" id="2.40.128.110">
    <property type="entry name" value="Lipid/polyisoprenoid-binding, YceI-like"/>
    <property type="match status" value="1"/>
</dbReference>
<gene>
    <name evidence="2" type="ORF">ICJ85_14360</name>
</gene>
<dbReference type="RefSeq" id="WP_188224492.1">
    <property type="nucleotide sequence ID" value="NZ_JACVXD010000011.1"/>
</dbReference>
<feature type="domain" description="Lipid/polyisoprenoid-binding YceI-like" evidence="1">
    <location>
        <begin position="29"/>
        <end position="194"/>
    </location>
</feature>
<organism evidence="2 3">
    <name type="scientific">Aestuariibaculum marinum</name>
    <dbReference type="NCBI Taxonomy" id="2683592"/>
    <lineage>
        <taxon>Bacteria</taxon>
        <taxon>Pseudomonadati</taxon>
        <taxon>Bacteroidota</taxon>
        <taxon>Flavobacteriia</taxon>
        <taxon>Flavobacteriales</taxon>
        <taxon>Flavobacteriaceae</taxon>
    </lineage>
</organism>
<dbReference type="SMART" id="SM00867">
    <property type="entry name" value="YceI"/>
    <property type="match status" value="1"/>
</dbReference>
<comment type="caution">
    <text evidence="2">The sequence shown here is derived from an EMBL/GenBank/DDBJ whole genome shotgun (WGS) entry which is preliminary data.</text>
</comment>
<dbReference type="Proteomes" id="UP000621516">
    <property type="component" value="Unassembled WGS sequence"/>
</dbReference>
<evidence type="ECO:0000259" key="1">
    <source>
        <dbReference type="SMART" id="SM00867"/>
    </source>
</evidence>
<name>A0A8J6PX31_9FLAO</name>
<dbReference type="Pfam" id="PF04264">
    <property type="entry name" value="YceI"/>
    <property type="match status" value="1"/>
</dbReference>
<accession>A0A8J6PX31</accession>
<evidence type="ECO:0000313" key="3">
    <source>
        <dbReference type="Proteomes" id="UP000621516"/>
    </source>
</evidence>
<proteinExistence type="predicted"/>
<dbReference type="PANTHER" id="PTHR34406:SF1">
    <property type="entry name" value="PROTEIN YCEI"/>
    <property type="match status" value="1"/>
</dbReference>
<dbReference type="PANTHER" id="PTHR34406">
    <property type="entry name" value="PROTEIN YCEI"/>
    <property type="match status" value="1"/>
</dbReference>